<feature type="coiled-coil region" evidence="1">
    <location>
        <begin position="486"/>
        <end position="516"/>
    </location>
</feature>
<evidence type="ECO:0000313" key="3">
    <source>
        <dbReference type="EMBL" id="XCM38753.1"/>
    </source>
</evidence>
<accession>A0AAU8JKX9</accession>
<feature type="region of interest" description="Disordered" evidence="2">
    <location>
        <begin position="695"/>
        <end position="717"/>
    </location>
</feature>
<reference evidence="3" key="1">
    <citation type="submission" date="2024-07" db="EMBL/GenBank/DDBJ databases">
        <authorList>
            <person name="Kim Y.J."/>
            <person name="Jeong J.Y."/>
        </authorList>
    </citation>
    <scope>NUCLEOTIDE SEQUENCE</scope>
    <source>
        <strain evidence="3">GIHE-MW2</strain>
    </source>
</reference>
<protein>
    <submittedName>
        <fullName evidence="3">Uncharacterized protein</fullName>
    </submittedName>
</protein>
<proteinExistence type="predicted"/>
<feature type="compositionally biased region" description="Polar residues" evidence="2">
    <location>
        <begin position="695"/>
        <end position="710"/>
    </location>
</feature>
<feature type="compositionally biased region" description="Polar residues" evidence="2">
    <location>
        <begin position="160"/>
        <end position="181"/>
    </location>
</feature>
<name>A0AAU8JKX9_9CYAN</name>
<dbReference type="RefSeq" id="WP_054464532.1">
    <property type="nucleotide sequence ID" value="NZ_CP159837.1"/>
</dbReference>
<evidence type="ECO:0000256" key="2">
    <source>
        <dbReference type="SAM" id="MobiDB-lite"/>
    </source>
</evidence>
<feature type="compositionally biased region" description="Low complexity" evidence="2">
    <location>
        <begin position="149"/>
        <end position="159"/>
    </location>
</feature>
<sequence length="717" mass="78918">MPSHSRSKKKNTDPVFVPQIQTQLQSSSWVQSAETMNPDLEVPELQMEPEPREGFGQGFGHRLGNISISAPATPPESPGLPTIQMKGDAPNIQCKLTPEQVKHANRIRKARGLPLLPVEQAGKLNNIEEAIGHSTANQPPANQPPANQPPANQSVANQPVASQSVASQPTEEQNIPENQQSPEILLNNGKLSLQELKDFLQSTTLGAIASLNPQSETIRNILKYPLGQSWHTAKHELAEGDEKAKALMRKIWEFRKWHHRNILERAKTRVNQLTTDENGLKNWSAAGSETLTSDIDVNLKGTETELAVKIFNEEFKKDGWDYESGVVYDVNVYALDFMHTFGGVEVDGHQLTQKEGKRQNQIQGGFKESILSQQDKEQQDEWSLVKVRLYISNPVQWEEYAEAAGLSKKKKESIEAKYQNYVKEISEEMSKQANISVDAAEQSEDDMASGITGLNSTAEKLIHQQLGGKSSSGEVLAENLLMGSSNRVYERKLQEVSQLRKELKDAIARYNNMVEQGDNGGTAFGGVTGLEMLNGYIEVKLKALRKLVSESALFSNEAYVTDAAVYHAVVGLQGGNAIEQSKAESMQAVTENMGDALKEISRHNDTLGEAAFKSAKYIWRMADAAKNMGFSTISGVNDLYEVGYSIANEIKGQGNVDEKQASEAKMNTIGITTGSQLVAKVLTVGTAVRRQYTQLTKEQQTSLSQPTPSGKKTKNTN</sequence>
<organism evidence="3">
    <name type="scientific">Planktothricoides raciborskii GIHE-MW2</name>
    <dbReference type="NCBI Taxonomy" id="2792601"/>
    <lineage>
        <taxon>Bacteria</taxon>
        <taxon>Bacillati</taxon>
        <taxon>Cyanobacteriota</taxon>
        <taxon>Cyanophyceae</taxon>
        <taxon>Oscillatoriophycideae</taxon>
        <taxon>Oscillatoriales</taxon>
        <taxon>Oscillatoriaceae</taxon>
        <taxon>Planktothricoides</taxon>
    </lineage>
</organism>
<dbReference type="EMBL" id="CP159837">
    <property type="protein sequence ID" value="XCM38753.1"/>
    <property type="molecule type" value="Genomic_DNA"/>
</dbReference>
<feature type="region of interest" description="Disordered" evidence="2">
    <location>
        <begin position="134"/>
        <end position="181"/>
    </location>
</feature>
<dbReference type="AlphaFoldDB" id="A0AAU8JKX9"/>
<gene>
    <name evidence="3" type="ORF">ABWT76_001625</name>
</gene>
<evidence type="ECO:0000256" key="1">
    <source>
        <dbReference type="SAM" id="Coils"/>
    </source>
</evidence>
<keyword evidence="1" id="KW-0175">Coiled coil</keyword>